<evidence type="ECO:0000313" key="2">
    <source>
        <dbReference type="EMBL" id="AKK02812.1"/>
    </source>
</evidence>
<protein>
    <submittedName>
        <fullName evidence="2">Uncharacterized protein</fullName>
    </submittedName>
</protein>
<keyword evidence="1" id="KW-0812">Transmembrane</keyword>
<dbReference type="EMBL" id="CP011541">
    <property type="protein sequence ID" value="AKK02812.1"/>
    <property type="molecule type" value="Genomic_DNA"/>
</dbReference>
<gene>
    <name evidence="2" type="ORF">CEPID_04710</name>
</gene>
<sequence>MSINDTIIKRTENYYQDEFERSVAHRADTVAFFWANYSNIVLAAALAWIIPGQAAYFSFLALIPTALGGFIASRWMRTRIPTPQLRNLSHLKAIEWVFLGVTLAAWILGLGKDTPLLAQTPTFVGAIVGVVAALVALPLISKAQRARDERRLASNEED</sequence>
<dbReference type="KEGG" id="cei:CEPID_04710"/>
<dbReference type="PATRIC" id="fig|1050174.4.peg.953"/>
<evidence type="ECO:0000256" key="1">
    <source>
        <dbReference type="SAM" id="Phobius"/>
    </source>
</evidence>
<dbReference type="OrthoDB" id="4427096at2"/>
<keyword evidence="1" id="KW-1133">Transmembrane helix</keyword>
<organism evidence="2 3">
    <name type="scientific">Corynebacterium epidermidicanis</name>
    <dbReference type="NCBI Taxonomy" id="1050174"/>
    <lineage>
        <taxon>Bacteria</taxon>
        <taxon>Bacillati</taxon>
        <taxon>Actinomycetota</taxon>
        <taxon>Actinomycetes</taxon>
        <taxon>Mycobacteriales</taxon>
        <taxon>Corynebacteriaceae</taxon>
        <taxon>Corynebacterium</taxon>
    </lineage>
</organism>
<feature type="transmembrane region" description="Helical" evidence="1">
    <location>
        <begin position="30"/>
        <end position="50"/>
    </location>
</feature>
<keyword evidence="3" id="KW-1185">Reference proteome</keyword>
<keyword evidence="1" id="KW-0472">Membrane</keyword>
<dbReference type="STRING" id="1050174.CEPID_04710"/>
<feature type="transmembrane region" description="Helical" evidence="1">
    <location>
        <begin position="56"/>
        <end position="72"/>
    </location>
</feature>
<evidence type="ECO:0000313" key="3">
    <source>
        <dbReference type="Proteomes" id="UP000035368"/>
    </source>
</evidence>
<feature type="transmembrane region" description="Helical" evidence="1">
    <location>
        <begin position="123"/>
        <end position="141"/>
    </location>
</feature>
<reference evidence="2 3" key="1">
    <citation type="submission" date="2015-05" db="EMBL/GenBank/DDBJ databases">
        <title>Complete genome sequence of Corynebacterium epidermidicanis DSM 45586, isolated from the skin of a dog suffering from pruritus.</title>
        <authorList>
            <person name="Ruckert C."/>
            <person name="Albersmeier A."/>
            <person name="Winkler A."/>
            <person name="Tauch A."/>
        </authorList>
    </citation>
    <scope>NUCLEOTIDE SEQUENCE [LARGE SCALE GENOMIC DNA]</scope>
    <source>
        <strain evidence="2 3">DSM 45586</strain>
    </source>
</reference>
<dbReference type="RefSeq" id="WP_047239941.1">
    <property type="nucleotide sequence ID" value="NZ_CP011541.1"/>
</dbReference>
<feature type="transmembrane region" description="Helical" evidence="1">
    <location>
        <begin position="93"/>
        <end position="111"/>
    </location>
</feature>
<accession>A0A0G3GVD4</accession>
<name>A0A0G3GVD4_9CORY</name>
<dbReference type="AlphaFoldDB" id="A0A0G3GVD4"/>
<proteinExistence type="predicted"/>
<dbReference type="Proteomes" id="UP000035368">
    <property type="component" value="Chromosome"/>
</dbReference>